<dbReference type="RefSeq" id="WP_208263483.1">
    <property type="nucleotide sequence ID" value="NZ_JAGEOJ010000034.1"/>
</dbReference>
<evidence type="ECO:0000256" key="4">
    <source>
        <dbReference type="ARBA" id="ARBA00022679"/>
    </source>
</evidence>
<evidence type="ECO:0000256" key="6">
    <source>
        <dbReference type="RuleBase" id="RU000481"/>
    </source>
</evidence>
<dbReference type="CDD" id="cd00609">
    <property type="entry name" value="AAT_like"/>
    <property type="match status" value="1"/>
</dbReference>
<keyword evidence="5" id="KW-0663">Pyridoxal phosphate</keyword>
<organism evidence="9 10">
    <name type="scientific">Actinomadura barringtoniae</name>
    <dbReference type="NCBI Taxonomy" id="1427535"/>
    <lineage>
        <taxon>Bacteria</taxon>
        <taxon>Bacillati</taxon>
        <taxon>Actinomycetota</taxon>
        <taxon>Actinomycetes</taxon>
        <taxon>Streptosporangiales</taxon>
        <taxon>Thermomonosporaceae</taxon>
        <taxon>Actinomadura</taxon>
    </lineage>
</organism>
<evidence type="ECO:0000313" key="9">
    <source>
        <dbReference type="EMBL" id="MBO2455258.1"/>
    </source>
</evidence>
<dbReference type="PANTHER" id="PTHR46383">
    <property type="entry name" value="ASPARTATE AMINOTRANSFERASE"/>
    <property type="match status" value="1"/>
</dbReference>
<accession>A0A939T9K6</accession>
<evidence type="ECO:0000256" key="2">
    <source>
        <dbReference type="ARBA" id="ARBA00007441"/>
    </source>
</evidence>
<dbReference type="PROSITE" id="PS00105">
    <property type="entry name" value="AA_TRANSFER_CLASS_1"/>
    <property type="match status" value="1"/>
</dbReference>
<sequence>MPVHDLPTEPRPLHPPLRHVPLSPTLAVNEAIARKKREGAWVLPLGFGEAGIPIHPALVRELAAGADRGAYGPVAGSAPLRAAVAGYWARRGLPTDPGMIVSGPGSKPLLFALITAIGGDVVVPAPSWVSYAAQATLANVDPVFVATPPGEGGVPSPALLADAVVRARAAGRTIRAVVVTLPDNPTGTLASEETVRRLCTVAREHDLVIISDEIYRDLVHDPSRQVHSPAAFAPERTVVTSSLSKAHAAGGWRLGVARLPEGPFGEALRASLLGIASEIWSSSPAPVQHAAAFAYSEPAELVAHVDRSRRLHAAVMGAVADRFAAAGARVRRPEAAFYVYPDLDPLRATLQARHGVRTAADLCDLLLERYGVGVLPGSSFGEPAEALRVRVAPSLLYGENDEQRLEALAAPDPATVPWIATALDRLSEVLADLGHPGEVQNTGNEEPVLIPAASVA</sequence>
<dbReference type="Proteomes" id="UP000669179">
    <property type="component" value="Unassembled WGS sequence"/>
</dbReference>
<dbReference type="GO" id="GO:0006520">
    <property type="term" value="P:amino acid metabolic process"/>
    <property type="evidence" value="ECO:0007669"/>
    <property type="project" value="InterPro"/>
</dbReference>
<feature type="domain" description="Aminotransferase class I/classII large" evidence="8">
    <location>
        <begin position="62"/>
        <end position="392"/>
    </location>
</feature>
<dbReference type="Pfam" id="PF00155">
    <property type="entry name" value="Aminotran_1_2"/>
    <property type="match status" value="1"/>
</dbReference>
<evidence type="ECO:0000256" key="1">
    <source>
        <dbReference type="ARBA" id="ARBA00001933"/>
    </source>
</evidence>
<dbReference type="InterPro" id="IPR050596">
    <property type="entry name" value="AspAT/PAT-like"/>
</dbReference>
<comment type="caution">
    <text evidence="9">The sequence shown here is derived from an EMBL/GenBank/DDBJ whole genome shotgun (WGS) entry which is preliminary data.</text>
</comment>
<dbReference type="InterPro" id="IPR015421">
    <property type="entry name" value="PyrdxlP-dep_Trfase_major"/>
</dbReference>
<dbReference type="Gene3D" id="3.90.1150.10">
    <property type="entry name" value="Aspartate Aminotransferase, domain 1"/>
    <property type="match status" value="1"/>
</dbReference>
<dbReference type="SUPFAM" id="SSF53383">
    <property type="entry name" value="PLP-dependent transferases"/>
    <property type="match status" value="1"/>
</dbReference>
<evidence type="ECO:0000256" key="3">
    <source>
        <dbReference type="ARBA" id="ARBA00022576"/>
    </source>
</evidence>
<comment type="similarity">
    <text evidence="2 6">Belongs to the class-I pyridoxal-phosphate-dependent aminotransferase family.</text>
</comment>
<protein>
    <recommendedName>
        <fullName evidence="6">Aminotransferase</fullName>
        <ecNumber evidence="6">2.6.1.-</ecNumber>
    </recommendedName>
</protein>
<dbReference type="GO" id="GO:0030170">
    <property type="term" value="F:pyridoxal phosphate binding"/>
    <property type="evidence" value="ECO:0007669"/>
    <property type="project" value="InterPro"/>
</dbReference>
<comment type="cofactor">
    <cofactor evidence="1 6">
        <name>pyridoxal 5'-phosphate</name>
        <dbReference type="ChEBI" id="CHEBI:597326"/>
    </cofactor>
</comment>
<dbReference type="AlphaFoldDB" id="A0A939T9K6"/>
<evidence type="ECO:0000259" key="8">
    <source>
        <dbReference type="Pfam" id="PF00155"/>
    </source>
</evidence>
<gene>
    <name evidence="9" type="ORF">J4573_49810</name>
</gene>
<proteinExistence type="inferred from homology"/>
<dbReference type="GO" id="GO:0008483">
    <property type="term" value="F:transaminase activity"/>
    <property type="evidence" value="ECO:0007669"/>
    <property type="project" value="UniProtKB-KW"/>
</dbReference>
<dbReference type="InterPro" id="IPR015424">
    <property type="entry name" value="PyrdxlP-dep_Trfase"/>
</dbReference>
<name>A0A939T9K6_9ACTN</name>
<evidence type="ECO:0000313" key="10">
    <source>
        <dbReference type="Proteomes" id="UP000669179"/>
    </source>
</evidence>
<reference evidence="9" key="1">
    <citation type="submission" date="2021-03" db="EMBL/GenBank/DDBJ databases">
        <authorList>
            <person name="Kanchanasin P."/>
            <person name="Saeng-In P."/>
            <person name="Phongsopitanun W."/>
            <person name="Yuki M."/>
            <person name="Kudo T."/>
            <person name="Ohkuma M."/>
            <person name="Tanasupawat S."/>
        </authorList>
    </citation>
    <scope>NUCLEOTIDE SEQUENCE</scope>
    <source>
        <strain evidence="9">GKU 128</strain>
    </source>
</reference>
<evidence type="ECO:0000256" key="5">
    <source>
        <dbReference type="ARBA" id="ARBA00022898"/>
    </source>
</evidence>
<evidence type="ECO:0000256" key="7">
    <source>
        <dbReference type="SAM" id="MobiDB-lite"/>
    </source>
</evidence>
<dbReference type="PANTHER" id="PTHR46383:SF1">
    <property type="entry name" value="ASPARTATE AMINOTRANSFERASE"/>
    <property type="match status" value="1"/>
</dbReference>
<dbReference type="InterPro" id="IPR004839">
    <property type="entry name" value="Aminotransferase_I/II_large"/>
</dbReference>
<dbReference type="EC" id="2.6.1.-" evidence="6"/>
<feature type="region of interest" description="Disordered" evidence="7">
    <location>
        <begin position="437"/>
        <end position="456"/>
    </location>
</feature>
<keyword evidence="10" id="KW-1185">Reference proteome</keyword>
<dbReference type="InterPro" id="IPR015422">
    <property type="entry name" value="PyrdxlP-dep_Trfase_small"/>
</dbReference>
<dbReference type="Gene3D" id="3.40.640.10">
    <property type="entry name" value="Type I PLP-dependent aspartate aminotransferase-like (Major domain)"/>
    <property type="match status" value="1"/>
</dbReference>
<dbReference type="EMBL" id="JAGEOJ010000034">
    <property type="protein sequence ID" value="MBO2455258.1"/>
    <property type="molecule type" value="Genomic_DNA"/>
</dbReference>
<keyword evidence="4 6" id="KW-0808">Transferase</keyword>
<keyword evidence="3 6" id="KW-0032">Aminotransferase</keyword>
<dbReference type="InterPro" id="IPR004838">
    <property type="entry name" value="NHTrfase_class1_PyrdxlP-BS"/>
</dbReference>